<accession>A0A0U1KXM6</accession>
<reference evidence="2" key="1">
    <citation type="submission" date="2015-03" db="EMBL/GenBank/DDBJ databases">
        <authorList>
            <person name="Nijsse Bart"/>
        </authorList>
    </citation>
    <scope>NUCLEOTIDE SEQUENCE [LARGE SCALE GENOMIC DNA]</scope>
</reference>
<dbReference type="EMBL" id="CTRP01000009">
    <property type="protein sequence ID" value="CQR72172.1"/>
    <property type="molecule type" value="Genomic_DNA"/>
</dbReference>
<keyword evidence="2" id="KW-1185">Reference proteome</keyword>
<sequence>MDLIDNSHAEQGEAILFFVLNYLAWQEFGDIWRNPCDCIKFQTYVDN</sequence>
<organism evidence="1 2">
    <name type="scientific">Sporomusa ovata</name>
    <dbReference type="NCBI Taxonomy" id="2378"/>
    <lineage>
        <taxon>Bacteria</taxon>
        <taxon>Bacillati</taxon>
        <taxon>Bacillota</taxon>
        <taxon>Negativicutes</taxon>
        <taxon>Selenomonadales</taxon>
        <taxon>Sporomusaceae</taxon>
        <taxon>Sporomusa</taxon>
    </lineage>
</organism>
<evidence type="ECO:0000313" key="2">
    <source>
        <dbReference type="Proteomes" id="UP000049855"/>
    </source>
</evidence>
<evidence type="ECO:0000313" key="1">
    <source>
        <dbReference type="EMBL" id="CQR72172.1"/>
    </source>
</evidence>
<protein>
    <submittedName>
        <fullName evidence="1">Uncharacterized protein</fullName>
    </submittedName>
</protein>
<dbReference type="AlphaFoldDB" id="A0A0U1KXM6"/>
<proteinExistence type="predicted"/>
<dbReference type="Proteomes" id="UP000049855">
    <property type="component" value="Unassembled WGS sequence"/>
</dbReference>
<name>A0A0U1KXM6_9FIRM</name>
<gene>
    <name evidence="1" type="ORF">SpAn4DRAFT_5061</name>
</gene>